<feature type="domain" description="Methyltransferase type 12" evidence="1">
    <location>
        <begin position="34"/>
        <end position="134"/>
    </location>
</feature>
<evidence type="ECO:0000313" key="2">
    <source>
        <dbReference type="EMBL" id="MCP2332810.1"/>
    </source>
</evidence>
<evidence type="ECO:0000259" key="1">
    <source>
        <dbReference type="Pfam" id="PF08242"/>
    </source>
</evidence>
<keyword evidence="2" id="KW-0808">Transferase</keyword>
<comment type="caution">
    <text evidence="2">The sequence shown here is derived from an EMBL/GenBank/DDBJ whole genome shotgun (WGS) entry which is preliminary data.</text>
</comment>
<dbReference type="Pfam" id="PF08242">
    <property type="entry name" value="Methyltransf_12"/>
    <property type="match status" value="1"/>
</dbReference>
<reference evidence="2 3" key="1">
    <citation type="submission" date="2022-06" db="EMBL/GenBank/DDBJ databases">
        <title>Genomic Encyclopedia of Type Strains, Phase I: the one thousand microbial genomes (KMG-I) project.</title>
        <authorList>
            <person name="Kyrpides N."/>
        </authorList>
    </citation>
    <scope>NUCLEOTIDE SEQUENCE [LARGE SCALE GENOMIC DNA]</scope>
    <source>
        <strain evidence="2 3">DSM 43889</strain>
    </source>
</reference>
<sequence length="251" mass="27301">MTAEFYDLLHLDGYREWARTWLATSARRARLGVLEVGSGTGAMTWVLAEESEVPVHAVEPSRAMRAVLMGRLATASDRVRSRVRVHPHPLGAAGLAGVADLAVCVNLAAGLPPAEREDALWPAVARALVPGGLLVVDSPRRGSPAAEEWPLPSTRLGPDVYTGTVRCAPGDRAGPDRWTFRYQVLGERGTLREETETFPTWPLDPEVLDQELRVAGFLPAGTAGGWDPEVPAMTSEVDAASAWRPELWRRR</sequence>
<evidence type="ECO:0000313" key="3">
    <source>
        <dbReference type="Proteomes" id="UP000791080"/>
    </source>
</evidence>
<dbReference type="InterPro" id="IPR029063">
    <property type="entry name" value="SAM-dependent_MTases_sf"/>
</dbReference>
<dbReference type="Proteomes" id="UP000791080">
    <property type="component" value="Unassembled WGS sequence"/>
</dbReference>
<proteinExistence type="predicted"/>
<dbReference type="GO" id="GO:0032259">
    <property type="term" value="P:methylation"/>
    <property type="evidence" value="ECO:0007669"/>
    <property type="project" value="UniProtKB-KW"/>
</dbReference>
<gene>
    <name evidence="2" type="ORF">G443_003080</name>
</gene>
<protein>
    <submittedName>
        <fullName evidence="2">Methylase of chemotaxis methyl-accepting proteins</fullName>
    </submittedName>
</protein>
<dbReference type="InterPro" id="IPR013217">
    <property type="entry name" value="Methyltransf_12"/>
</dbReference>
<dbReference type="SUPFAM" id="SSF53335">
    <property type="entry name" value="S-adenosyl-L-methionine-dependent methyltransferases"/>
    <property type="match status" value="1"/>
</dbReference>
<organism evidence="2 3">
    <name type="scientific">Actinoalloteichus caeruleus DSM 43889</name>
    <dbReference type="NCBI Taxonomy" id="1120930"/>
    <lineage>
        <taxon>Bacteria</taxon>
        <taxon>Bacillati</taxon>
        <taxon>Actinomycetota</taxon>
        <taxon>Actinomycetes</taxon>
        <taxon>Pseudonocardiales</taxon>
        <taxon>Pseudonocardiaceae</taxon>
        <taxon>Actinoalloteichus</taxon>
        <taxon>Actinoalloteichus cyanogriseus</taxon>
    </lineage>
</organism>
<name>A0ABT1JJY1_ACTCY</name>
<accession>A0ABT1JJY1</accession>
<dbReference type="GO" id="GO:0008168">
    <property type="term" value="F:methyltransferase activity"/>
    <property type="evidence" value="ECO:0007669"/>
    <property type="project" value="UniProtKB-KW"/>
</dbReference>
<dbReference type="Gene3D" id="3.40.50.150">
    <property type="entry name" value="Vaccinia Virus protein VP39"/>
    <property type="match status" value="1"/>
</dbReference>
<dbReference type="EMBL" id="AUBJ02000001">
    <property type="protein sequence ID" value="MCP2332810.1"/>
    <property type="molecule type" value="Genomic_DNA"/>
</dbReference>
<dbReference type="CDD" id="cd02440">
    <property type="entry name" value="AdoMet_MTases"/>
    <property type="match status" value="1"/>
</dbReference>
<keyword evidence="3" id="KW-1185">Reference proteome</keyword>
<keyword evidence="2" id="KW-0489">Methyltransferase</keyword>